<keyword evidence="3" id="KW-1185">Reference proteome</keyword>
<protein>
    <submittedName>
        <fullName evidence="2">Uncharacterized protein</fullName>
    </submittedName>
</protein>
<name>A0A137YT20_9ACTN</name>
<gene>
    <name evidence="2" type="ORF">AXK61_11030</name>
</gene>
<feature type="region of interest" description="Disordered" evidence="1">
    <location>
        <begin position="1"/>
        <end position="27"/>
    </location>
</feature>
<evidence type="ECO:0000313" key="2">
    <source>
        <dbReference type="EMBL" id="KXO89140.1"/>
    </source>
</evidence>
<dbReference type="Proteomes" id="UP000070409">
    <property type="component" value="Unassembled WGS sequence"/>
</dbReference>
<organism evidence="2 3">
    <name type="scientific">Tsukamurella pseudospumae</name>
    <dbReference type="NCBI Taxonomy" id="239498"/>
    <lineage>
        <taxon>Bacteria</taxon>
        <taxon>Bacillati</taxon>
        <taxon>Actinomycetota</taxon>
        <taxon>Actinomycetes</taxon>
        <taxon>Mycobacteriales</taxon>
        <taxon>Tsukamurellaceae</taxon>
        <taxon>Tsukamurella</taxon>
    </lineage>
</organism>
<dbReference type="EMBL" id="LSRE01000050">
    <property type="protein sequence ID" value="KXO89140.1"/>
    <property type="molecule type" value="Genomic_DNA"/>
</dbReference>
<evidence type="ECO:0000313" key="3">
    <source>
        <dbReference type="Proteomes" id="UP000070409"/>
    </source>
</evidence>
<comment type="caution">
    <text evidence="2">The sequence shown here is derived from an EMBL/GenBank/DDBJ whole genome shotgun (WGS) entry which is preliminary data.</text>
</comment>
<sequence length="116" mass="12670">MNKATGDRGGASAVEVQDRSGETSPHPKILSVTKAADGGYRLRLSNGRTMIARKDESGRYVAVKNVGEAPRQKRKRVARLTPAPRKRAPAAADAYLEELDAILRMENTGRSRRGVR</sequence>
<proteinExistence type="predicted"/>
<reference evidence="2 3" key="1">
    <citation type="submission" date="2016-02" db="EMBL/GenBank/DDBJ databases">
        <authorList>
            <person name="Teng J.L."/>
            <person name="Tang Y."/>
            <person name="Huang Y."/>
            <person name="Guo F."/>
            <person name="Wei W."/>
            <person name="Chen J.H."/>
            <person name="Wong S.Y."/>
            <person name="Lau S.K."/>
            <person name="Woo P.C."/>
        </authorList>
    </citation>
    <scope>NUCLEOTIDE SEQUENCE [LARGE SCALE GENOMIC DNA]</scope>
    <source>
        <strain evidence="2 3">JCM 13375</strain>
    </source>
</reference>
<dbReference type="RefSeq" id="WP_068747069.1">
    <property type="nucleotide sequence ID" value="NZ_LSRE01000050.1"/>
</dbReference>
<accession>A0A137YT20</accession>
<evidence type="ECO:0000256" key="1">
    <source>
        <dbReference type="SAM" id="MobiDB-lite"/>
    </source>
</evidence>